<dbReference type="Gene3D" id="3.30.420.10">
    <property type="entry name" value="Ribonuclease H-like superfamily/Ribonuclease H"/>
    <property type="match status" value="1"/>
</dbReference>
<reference evidence="2 3" key="1">
    <citation type="journal article" date="2018" name="PLoS Genet.">
        <title>Population sequencing reveals clonal diversity and ancestral inbreeding in the grapevine cultivar Chardonnay.</title>
        <authorList>
            <person name="Roach M.J."/>
            <person name="Johnson D.L."/>
            <person name="Bohlmann J."/>
            <person name="van Vuuren H.J."/>
            <person name="Jones S.J."/>
            <person name="Pretorius I.S."/>
            <person name="Schmidt S.A."/>
            <person name="Borneman A.R."/>
        </authorList>
    </citation>
    <scope>NUCLEOTIDE SEQUENCE [LARGE SCALE GENOMIC DNA]</scope>
    <source>
        <strain evidence="3">cv. Chardonnay</strain>
        <tissue evidence="2">Leaf</tissue>
    </source>
</reference>
<organism evidence="2 3">
    <name type="scientific">Vitis vinifera</name>
    <name type="common">Grape</name>
    <dbReference type="NCBI Taxonomy" id="29760"/>
    <lineage>
        <taxon>Eukaryota</taxon>
        <taxon>Viridiplantae</taxon>
        <taxon>Streptophyta</taxon>
        <taxon>Embryophyta</taxon>
        <taxon>Tracheophyta</taxon>
        <taxon>Spermatophyta</taxon>
        <taxon>Magnoliopsida</taxon>
        <taxon>eudicotyledons</taxon>
        <taxon>Gunneridae</taxon>
        <taxon>Pentapetalae</taxon>
        <taxon>rosids</taxon>
        <taxon>Vitales</taxon>
        <taxon>Vitaceae</taxon>
        <taxon>Viteae</taxon>
        <taxon>Vitis</taxon>
    </lineage>
</organism>
<accession>A0A438IQD7</accession>
<evidence type="ECO:0000259" key="1">
    <source>
        <dbReference type="PROSITE" id="PS50994"/>
    </source>
</evidence>
<dbReference type="EMBL" id="QGNW01000090">
    <property type="protein sequence ID" value="RVW98891.1"/>
    <property type="molecule type" value="Genomic_DNA"/>
</dbReference>
<dbReference type="InterPro" id="IPR012337">
    <property type="entry name" value="RNaseH-like_sf"/>
</dbReference>
<dbReference type="Proteomes" id="UP000288805">
    <property type="component" value="Unassembled WGS sequence"/>
</dbReference>
<comment type="caution">
    <text evidence="2">The sequence shown here is derived from an EMBL/GenBank/DDBJ whole genome shotgun (WGS) entry which is preliminary data.</text>
</comment>
<dbReference type="Pfam" id="PF00665">
    <property type="entry name" value="rve"/>
    <property type="match status" value="1"/>
</dbReference>
<evidence type="ECO:0000313" key="3">
    <source>
        <dbReference type="Proteomes" id="UP000288805"/>
    </source>
</evidence>
<dbReference type="AlphaFoldDB" id="A0A438IQD7"/>
<proteinExistence type="predicted"/>
<gene>
    <name evidence="2" type="primary">pol_2521</name>
    <name evidence="2" type="ORF">CK203_033768</name>
</gene>
<protein>
    <submittedName>
        <fullName evidence="2">Pol polyprotein</fullName>
    </submittedName>
</protein>
<sequence length="391" mass="45082">MLDGKGGCFNFPDQTYPDPLIALTWRVSQPFCIVPRCSPEASRYGEWGAYSQTHPLYSFAKNQSNSEDFSSKDERLGSSSLGVKKAGKVINFVDYSLRTTIKGHQLDMNQLRHQLGTNQLTHRNMMPLNPILIVDFFYVWGIDFMGPFPMSFGYSYILVGVDYISKWVEVVPCKHNDHRVILKFLKENIFSRFGVPKAIISDRGTHFCNKPFETLLAKYEVKHKVVTPYHPQTSGQVELANREIKNILIKVVNINIKDWSVKLFDSLWAYRTAYKTILGMSPYRLVYGKACHLPVELEYKAWWAIKKLNMDLSRAGLKRVLLYDSKLHIFPGKLKSRWIGPFTIHQVHSNGVVELLNSNSTESFKVNGHRLKPYVEPFSRDKEEFILLNPH</sequence>
<dbReference type="InterPro" id="IPR036397">
    <property type="entry name" value="RNaseH_sf"/>
</dbReference>
<feature type="domain" description="Integrase catalytic" evidence="1">
    <location>
        <begin position="126"/>
        <end position="290"/>
    </location>
</feature>
<evidence type="ECO:0000313" key="2">
    <source>
        <dbReference type="EMBL" id="RVW98891.1"/>
    </source>
</evidence>
<name>A0A438IQD7_VITVI</name>
<dbReference type="GO" id="GO:0015074">
    <property type="term" value="P:DNA integration"/>
    <property type="evidence" value="ECO:0007669"/>
    <property type="project" value="InterPro"/>
</dbReference>
<dbReference type="PROSITE" id="PS50994">
    <property type="entry name" value="INTEGRASE"/>
    <property type="match status" value="1"/>
</dbReference>
<dbReference type="InterPro" id="IPR001584">
    <property type="entry name" value="Integrase_cat-core"/>
</dbReference>
<dbReference type="InterPro" id="IPR052160">
    <property type="entry name" value="Gypsy_RT_Integrase-like"/>
</dbReference>
<dbReference type="SUPFAM" id="SSF53098">
    <property type="entry name" value="Ribonuclease H-like"/>
    <property type="match status" value="1"/>
</dbReference>
<dbReference type="GO" id="GO:0003676">
    <property type="term" value="F:nucleic acid binding"/>
    <property type="evidence" value="ECO:0007669"/>
    <property type="project" value="InterPro"/>
</dbReference>
<dbReference type="PANTHER" id="PTHR47266">
    <property type="entry name" value="ENDONUCLEASE-RELATED"/>
    <property type="match status" value="1"/>
</dbReference>